<dbReference type="GO" id="GO:0043190">
    <property type="term" value="C:ATP-binding cassette (ABC) transporter complex"/>
    <property type="evidence" value="ECO:0007669"/>
    <property type="project" value="InterPro"/>
</dbReference>
<dbReference type="OrthoDB" id="9801912at2"/>
<dbReference type="FunFam" id="3.90.76.10:FF:000001">
    <property type="entry name" value="Oligopeptide ABC transporter substrate-binding protein"/>
    <property type="match status" value="1"/>
</dbReference>
<dbReference type="PIRSF" id="PIRSF002741">
    <property type="entry name" value="MppA"/>
    <property type="match status" value="1"/>
</dbReference>
<dbReference type="Gene3D" id="3.40.190.10">
    <property type="entry name" value="Periplasmic binding protein-like II"/>
    <property type="match status" value="1"/>
</dbReference>
<comment type="caution">
    <text evidence="6">The sequence shown here is derived from an EMBL/GenBank/DDBJ whole genome shotgun (WGS) entry which is preliminary data.</text>
</comment>
<comment type="subcellular location">
    <subcellularLocation>
        <location evidence="1">Cell envelope</location>
    </subcellularLocation>
</comment>
<evidence type="ECO:0000256" key="4">
    <source>
        <dbReference type="ARBA" id="ARBA00022729"/>
    </source>
</evidence>
<dbReference type="GO" id="GO:1904680">
    <property type="term" value="F:peptide transmembrane transporter activity"/>
    <property type="evidence" value="ECO:0007669"/>
    <property type="project" value="TreeGrafter"/>
</dbReference>
<evidence type="ECO:0000256" key="3">
    <source>
        <dbReference type="ARBA" id="ARBA00022448"/>
    </source>
</evidence>
<dbReference type="EMBL" id="VNFH01000010">
    <property type="protein sequence ID" value="TVU68303.1"/>
    <property type="molecule type" value="Genomic_DNA"/>
</dbReference>
<dbReference type="Gene3D" id="3.10.105.10">
    <property type="entry name" value="Dipeptide-binding Protein, Domain 3"/>
    <property type="match status" value="1"/>
</dbReference>
<feature type="domain" description="Solute-binding protein family 5" evidence="5">
    <location>
        <begin position="88"/>
        <end position="463"/>
    </location>
</feature>
<dbReference type="Gene3D" id="3.90.76.10">
    <property type="entry name" value="Dipeptide-binding Protein, Domain 1"/>
    <property type="match status" value="1"/>
</dbReference>
<dbReference type="InterPro" id="IPR000914">
    <property type="entry name" value="SBP_5_dom"/>
</dbReference>
<organism evidence="6 7">
    <name type="scientific">Cobetia crustatorum</name>
    <dbReference type="NCBI Taxonomy" id="553385"/>
    <lineage>
        <taxon>Bacteria</taxon>
        <taxon>Pseudomonadati</taxon>
        <taxon>Pseudomonadota</taxon>
        <taxon>Gammaproteobacteria</taxon>
        <taxon>Oceanospirillales</taxon>
        <taxon>Halomonadaceae</taxon>
        <taxon>Cobetia</taxon>
    </lineage>
</organism>
<keyword evidence="4" id="KW-0732">Signal</keyword>
<evidence type="ECO:0000256" key="2">
    <source>
        <dbReference type="ARBA" id="ARBA00005695"/>
    </source>
</evidence>
<dbReference type="AlphaFoldDB" id="A0A558HGP4"/>
<dbReference type="GO" id="GO:0030288">
    <property type="term" value="C:outer membrane-bounded periplasmic space"/>
    <property type="evidence" value="ECO:0007669"/>
    <property type="project" value="TreeGrafter"/>
</dbReference>
<keyword evidence="3" id="KW-0813">Transport</keyword>
<accession>A0A558HGP4</accession>
<dbReference type="GO" id="GO:0015833">
    <property type="term" value="P:peptide transport"/>
    <property type="evidence" value="ECO:0007669"/>
    <property type="project" value="TreeGrafter"/>
</dbReference>
<name>A0A558HGP4_9GAMM</name>
<evidence type="ECO:0000313" key="6">
    <source>
        <dbReference type="EMBL" id="TVU68303.1"/>
    </source>
</evidence>
<evidence type="ECO:0000256" key="1">
    <source>
        <dbReference type="ARBA" id="ARBA00004196"/>
    </source>
</evidence>
<dbReference type="PANTHER" id="PTHR30290">
    <property type="entry name" value="PERIPLASMIC BINDING COMPONENT OF ABC TRANSPORTER"/>
    <property type="match status" value="1"/>
</dbReference>
<dbReference type="InterPro" id="IPR039424">
    <property type="entry name" value="SBP_5"/>
</dbReference>
<dbReference type="InterPro" id="IPR030678">
    <property type="entry name" value="Peptide/Ni-bd"/>
</dbReference>
<dbReference type="RefSeq" id="WP_144727905.1">
    <property type="nucleotide sequence ID" value="NZ_CAWOWR010000002.1"/>
</dbReference>
<sequence length="544" mass="60780">MALLRTPSHHTTSHRTAPRLPLSRLAASLLLAGGLAASSAVLADTLKLAIMGEPASLDPQQISGTWENDVVGDLFEGLVTEGADGERIPGAAKSWTVSDDGTTYTFSLRKNGKWSDGKPVTAEDFVFALQRIMTPSNASDYAYILYPIKNAKAINSAKAKPETLGVRAVDDYTLEITLERPTPYFLDQLSHYTAYPLPKHVVEKYGKDWTDPGKMVSNGAFELTDWQPQSKIVAAKNPEFHDAKDVALDEVIYYPIEERNSALKRFRAGEIDIAREFPTQKYGWLKENLPEATHVAPYLGIYYYVLNSRDGHATADPRVREALNLSIRRKIITDKILGTGEVPAYSFVPTGVNHYEVQEMPFKDMSMDERMQKAKALMAEAGYGPDNPLELTLRYNTSEDHKKVAVAAAAMWKPLGVKVNLFNSEVAVHYEDMRQGKFDAGRAGWIGDYNDAQNFLNLLETGVPNNYGAYSNQALDDDMSKAANTLDMDDREALMQDAERKALDDYAVLPIYYYVSRNLVSPKLKGWQDNIEDIHRSRWVSFSQ</sequence>
<dbReference type="CDD" id="cd08504">
    <property type="entry name" value="PBP2_OppA"/>
    <property type="match status" value="1"/>
</dbReference>
<dbReference type="Pfam" id="PF00496">
    <property type="entry name" value="SBP_bac_5"/>
    <property type="match status" value="1"/>
</dbReference>
<evidence type="ECO:0000313" key="7">
    <source>
        <dbReference type="Proteomes" id="UP000319941"/>
    </source>
</evidence>
<keyword evidence="7" id="KW-1185">Reference proteome</keyword>
<comment type="similarity">
    <text evidence="2">Belongs to the bacterial solute-binding protein 5 family.</text>
</comment>
<gene>
    <name evidence="6" type="ORF">FQP86_13960</name>
</gene>
<dbReference type="STRING" id="553385.GCA_000591415_01698"/>
<dbReference type="SUPFAM" id="SSF53850">
    <property type="entry name" value="Periplasmic binding protein-like II"/>
    <property type="match status" value="1"/>
</dbReference>
<protein>
    <submittedName>
        <fullName evidence="6">Peptide ABC transporter substrate-binding protein</fullName>
    </submittedName>
</protein>
<proteinExistence type="inferred from homology"/>
<dbReference type="Proteomes" id="UP000319941">
    <property type="component" value="Unassembled WGS sequence"/>
</dbReference>
<dbReference type="PANTHER" id="PTHR30290:SF10">
    <property type="entry name" value="PERIPLASMIC OLIGOPEPTIDE-BINDING PROTEIN-RELATED"/>
    <property type="match status" value="1"/>
</dbReference>
<reference evidence="6 7" key="1">
    <citation type="submission" date="2019-07" db="EMBL/GenBank/DDBJ databases">
        <title>Diversity of Bacteria from Kongsfjorden, Arctic.</title>
        <authorList>
            <person name="Yu Y."/>
        </authorList>
    </citation>
    <scope>NUCLEOTIDE SEQUENCE [LARGE SCALE GENOMIC DNA]</scope>
    <source>
        <strain evidence="6 7">SM1923</strain>
    </source>
</reference>
<evidence type="ECO:0000259" key="5">
    <source>
        <dbReference type="Pfam" id="PF00496"/>
    </source>
</evidence>